<dbReference type="Proteomes" id="UP000747399">
    <property type="component" value="Unassembled WGS sequence"/>
</dbReference>
<evidence type="ECO:0000313" key="4">
    <source>
        <dbReference type="Proteomes" id="UP000747399"/>
    </source>
</evidence>
<keyword evidence="2" id="KW-0472">Membrane</keyword>
<feature type="transmembrane region" description="Helical" evidence="2">
    <location>
        <begin position="13"/>
        <end position="37"/>
    </location>
</feature>
<protein>
    <submittedName>
        <fullName evidence="3">Uncharacterized protein</fullName>
    </submittedName>
</protein>
<keyword evidence="4" id="KW-1185">Reference proteome</keyword>
<accession>A0A8J4BFP6</accession>
<gene>
    <name evidence="3" type="ORF">Vafri_14496</name>
</gene>
<keyword evidence="2" id="KW-0812">Transmembrane</keyword>
<organism evidence="3 4">
    <name type="scientific">Volvox africanus</name>
    <dbReference type="NCBI Taxonomy" id="51714"/>
    <lineage>
        <taxon>Eukaryota</taxon>
        <taxon>Viridiplantae</taxon>
        <taxon>Chlorophyta</taxon>
        <taxon>core chlorophytes</taxon>
        <taxon>Chlorophyceae</taxon>
        <taxon>CS clade</taxon>
        <taxon>Chlamydomonadales</taxon>
        <taxon>Volvocaceae</taxon>
        <taxon>Volvox</taxon>
    </lineage>
</organism>
<keyword evidence="2" id="KW-1133">Transmembrane helix</keyword>
<proteinExistence type="predicted"/>
<evidence type="ECO:0000256" key="2">
    <source>
        <dbReference type="SAM" id="Phobius"/>
    </source>
</evidence>
<dbReference type="AlphaFoldDB" id="A0A8J4BFP6"/>
<name>A0A8J4BFP6_9CHLO</name>
<reference evidence="3" key="1">
    <citation type="journal article" date="2021" name="Proc. Natl. Acad. Sci. U.S.A.">
        <title>Three genomes in the algal genus Volvox reveal the fate of a haploid sex-determining region after a transition to homothallism.</title>
        <authorList>
            <person name="Yamamoto K."/>
            <person name="Hamaji T."/>
            <person name="Kawai-Toyooka H."/>
            <person name="Matsuzaki R."/>
            <person name="Takahashi F."/>
            <person name="Nishimura Y."/>
            <person name="Kawachi M."/>
            <person name="Noguchi H."/>
            <person name="Minakuchi Y."/>
            <person name="Umen J.G."/>
            <person name="Toyoda A."/>
            <person name="Nozaki H."/>
        </authorList>
    </citation>
    <scope>NUCLEOTIDE SEQUENCE</scope>
    <source>
        <strain evidence="3">NIES-3780</strain>
    </source>
</reference>
<dbReference type="EMBL" id="BNCO01000036">
    <property type="protein sequence ID" value="GIL59775.1"/>
    <property type="molecule type" value="Genomic_DNA"/>
</dbReference>
<evidence type="ECO:0000313" key="3">
    <source>
        <dbReference type="EMBL" id="GIL59775.1"/>
    </source>
</evidence>
<evidence type="ECO:0000256" key="1">
    <source>
        <dbReference type="SAM" id="MobiDB-lite"/>
    </source>
</evidence>
<feature type="region of interest" description="Disordered" evidence="1">
    <location>
        <begin position="46"/>
        <end position="66"/>
    </location>
</feature>
<comment type="caution">
    <text evidence="3">The sequence shown here is derived from an EMBL/GenBank/DDBJ whole genome shotgun (WGS) entry which is preliminary data.</text>
</comment>
<sequence length="124" mass="14035">MPQTGQINPKWKWIAALLLVGYLLGKVLTFYVGYRVIRYCWWRFRGRTSPPSREDAEPLLDDGDREQARDGVGHVISSVEVLPDQLVKCEVRVHDGEVVVKILRTTDQENGQICVPTAPSESDV</sequence>